<gene>
    <name evidence="2" type="ORF">ACFQ0V_00155</name>
</gene>
<evidence type="ECO:0000313" key="3">
    <source>
        <dbReference type="Proteomes" id="UP001596976"/>
    </source>
</evidence>
<dbReference type="SUPFAM" id="SSF51735">
    <property type="entry name" value="NAD(P)-binding Rossmann-fold domains"/>
    <property type="match status" value="1"/>
</dbReference>
<dbReference type="InterPro" id="IPR051606">
    <property type="entry name" value="Polyketide_Oxido-like"/>
</dbReference>
<protein>
    <submittedName>
        <fullName evidence="2">NAD(P)-dependent oxidoreductase</fullName>
    </submittedName>
</protein>
<dbReference type="PANTHER" id="PTHR43355:SF2">
    <property type="entry name" value="FLAVIN REDUCTASE (NADPH)"/>
    <property type="match status" value="1"/>
</dbReference>
<dbReference type="PANTHER" id="PTHR43355">
    <property type="entry name" value="FLAVIN REDUCTASE (NADPH)"/>
    <property type="match status" value="1"/>
</dbReference>
<keyword evidence="3" id="KW-1185">Reference proteome</keyword>
<accession>A0ABW3GZ66</accession>
<reference evidence="3" key="1">
    <citation type="journal article" date="2019" name="Int. J. Syst. Evol. Microbiol.">
        <title>The Global Catalogue of Microorganisms (GCM) 10K type strain sequencing project: providing services to taxonomists for standard genome sequencing and annotation.</title>
        <authorList>
            <consortium name="The Broad Institute Genomics Platform"/>
            <consortium name="The Broad Institute Genome Sequencing Center for Infectious Disease"/>
            <person name="Wu L."/>
            <person name="Ma J."/>
        </authorList>
    </citation>
    <scope>NUCLEOTIDE SEQUENCE [LARGE SCALE GENOMIC DNA]</scope>
    <source>
        <strain evidence="3">CCUG 63563</strain>
    </source>
</reference>
<dbReference type="InterPro" id="IPR036291">
    <property type="entry name" value="NAD(P)-bd_dom_sf"/>
</dbReference>
<dbReference type="InterPro" id="IPR016040">
    <property type="entry name" value="NAD(P)-bd_dom"/>
</dbReference>
<proteinExistence type="predicted"/>
<dbReference type="EMBL" id="JBHTJF010000001">
    <property type="protein sequence ID" value="MFD0942204.1"/>
    <property type="molecule type" value="Genomic_DNA"/>
</dbReference>
<dbReference type="Gene3D" id="3.40.50.720">
    <property type="entry name" value="NAD(P)-binding Rossmann-like Domain"/>
    <property type="match status" value="1"/>
</dbReference>
<sequence>MEKDVLQLTKKDVESFDAVISAFGAESGKESLFADVATHFIEILQGTKTRLVVVGGAGSLLIGDTMLADTPDFREVFLPTAKGHERALRIFEASEGIDWTYVSPGALFEPGERTGHYVTGGDEFFVNEAGESYTSMGDYVIALYDEIENRQHVNERFSVVTERGEAS</sequence>
<dbReference type="RefSeq" id="WP_381008805.1">
    <property type="nucleotide sequence ID" value="NZ_JBHTJF010000001.1"/>
</dbReference>
<dbReference type="Pfam" id="PF13460">
    <property type="entry name" value="NAD_binding_10"/>
    <property type="match status" value="1"/>
</dbReference>
<comment type="caution">
    <text evidence="2">The sequence shown here is derived from an EMBL/GenBank/DDBJ whole genome shotgun (WGS) entry which is preliminary data.</text>
</comment>
<dbReference type="Proteomes" id="UP001596976">
    <property type="component" value="Unassembled WGS sequence"/>
</dbReference>
<evidence type="ECO:0000259" key="1">
    <source>
        <dbReference type="Pfam" id="PF13460"/>
    </source>
</evidence>
<feature type="domain" description="NAD(P)-binding" evidence="1">
    <location>
        <begin position="11"/>
        <end position="141"/>
    </location>
</feature>
<organism evidence="2 3">
    <name type="scientific">Savagea faecisuis</name>
    <dbReference type="NCBI Taxonomy" id="1274803"/>
    <lineage>
        <taxon>Bacteria</taxon>
        <taxon>Bacillati</taxon>
        <taxon>Bacillota</taxon>
        <taxon>Bacilli</taxon>
        <taxon>Bacillales</taxon>
        <taxon>Caryophanaceae</taxon>
        <taxon>Savagea</taxon>
    </lineage>
</organism>
<evidence type="ECO:0000313" key="2">
    <source>
        <dbReference type="EMBL" id="MFD0942204.1"/>
    </source>
</evidence>
<name>A0ABW3GZ66_9BACL</name>